<dbReference type="GO" id="GO:0032259">
    <property type="term" value="P:methylation"/>
    <property type="evidence" value="ECO:0007669"/>
    <property type="project" value="UniProtKB-KW"/>
</dbReference>
<dbReference type="Pfam" id="PF19579">
    <property type="entry name" value="FtsL_2"/>
    <property type="match status" value="1"/>
</dbReference>
<feature type="region of interest" description="Disordered" evidence="1">
    <location>
        <begin position="86"/>
        <end position="108"/>
    </location>
</feature>
<comment type="caution">
    <text evidence="2">The sequence shown here is derived from an EMBL/GenBank/DDBJ whole genome shotgun (WGS) entry which is preliminary data.</text>
</comment>
<accession>A0A6N6MHL4</accession>
<evidence type="ECO:0000313" key="2">
    <source>
        <dbReference type="EMBL" id="KAB1068958.1"/>
    </source>
</evidence>
<evidence type="ECO:0000256" key="1">
    <source>
        <dbReference type="SAM" id="MobiDB-lite"/>
    </source>
</evidence>
<dbReference type="GO" id="GO:0008168">
    <property type="term" value="F:methyltransferase activity"/>
    <property type="evidence" value="ECO:0007669"/>
    <property type="project" value="UniProtKB-KW"/>
</dbReference>
<name>A0A6N6MHL4_9FLAO</name>
<reference evidence="2 3" key="1">
    <citation type="submission" date="2019-09" db="EMBL/GenBank/DDBJ databases">
        <authorList>
            <person name="Cao W.R."/>
        </authorList>
    </citation>
    <scope>NUCLEOTIDE SEQUENCE [LARGE SCALE GENOMIC DNA]</scope>
    <source>
        <strain evidence="2 3">B1N29</strain>
    </source>
</reference>
<proteinExistence type="predicted"/>
<keyword evidence="3" id="KW-1185">Reference proteome</keyword>
<keyword evidence="2" id="KW-0489">Methyltransferase</keyword>
<evidence type="ECO:0000313" key="3">
    <source>
        <dbReference type="Proteomes" id="UP000441333"/>
    </source>
</evidence>
<organism evidence="2 3">
    <name type="scientific">Pseudotamlana haliotis</name>
    <dbReference type="NCBI Taxonomy" id="2614804"/>
    <lineage>
        <taxon>Bacteria</taxon>
        <taxon>Pseudomonadati</taxon>
        <taxon>Bacteroidota</taxon>
        <taxon>Flavobacteriia</taxon>
        <taxon>Flavobacteriales</taxon>
        <taxon>Flavobacteriaceae</taxon>
        <taxon>Pseudotamlana</taxon>
    </lineage>
</organism>
<dbReference type="InterPro" id="IPR045755">
    <property type="entry name" value="FtsL-like"/>
</dbReference>
<protein>
    <submittedName>
        <fullName evidence="2">S-adenosyl-methyltransferase</fullName>
    </submittedName>
</protein>
<gene>
    <name evidence="2" type="ORF">F6U93_04170</name>
</gene>
<keyword evidence="2" id="KW-0808">Transferase</keyword>
<dbReference type="Proteomes" id="UP000441333">
    <property type="component" value="Unassembled WGS sequence"/>
</dbReference>
<sequence length="108" mass="12331">MKKNINNILRGTFLVSDDSFKNWRVILFISGLALIMIASSHNADKKVYEIARLKNEVKDIRSQFVDGRSRLMRLKMESHVVGVMNEKGLASSETPPKKIKVITKDKDQ</sequence>
<dbReference type="AlphaFoldDB" id="A0A6N6MHL4"/>
<dbReference type="RefSeq" id="WP_150937144.1">
    <property type="nucleotide sequence ID" value="NZ_WAAT01000028.1"/>
</dbReference>
<dbReference type="EMBL" id="WAAT01000028">
    <property type="protein sequence ID" value="KAB1068958.1"/>
    <property type="molecule type" value="Genomic_DNA"/>
</dbReference>